<feature type="domain" description="Polyphenol oxidase C-terminal" evidence="4">
    <location>
        <begin position="92"/>
        <end position="212"/>
    </location>
</feature>
<dbReference type="AlphaFoldDB" id="A0A9D4AG82"/>
<evidence type="ECO:0000256" key="2">
    <source>
        <dbReference type="ARBA" id="ARBA00023157"/>
    </source>
</evidence>
<dbReference type="EMBL" id="JAIQCV010000003">
    <property type="protein sequence ID" value="KAH1114661.1"/>
    <property type="molecule type" value="Genomic_DNA"/>
</dbReference>
<dbReference type="InterPro" id="IPR022740">
    <property type="entry name" value="Polyphenol_oxidase_C"/>
</dbReference>
<protein>
    <recommendedName>
        <fullName evidence="7">Polyphenol oxidase C-terminal domain-containing protein</fullName>
    </recommendedName>
</protein>
<dbReference type="InterPro" id="IPR008922">
    <property type="entry name" value="Di-copper_centre_dom_sf"/>
</dbReference>
<dbReference type="Proteomes" id="UP000828251">
    <property type="component" value="Unassembled WGS sequence"/>
</dbReference>
<dbReference type="Pfam" id="PF12142">
    <property type="entry name" value="PPO1_DWL"/>
    <property type="match status" value="1"/>
</dbReference>
<proteinExistence type="inferred from homology"/>
<evidence type="ECO:0000256" key="1">
    <source>
        <dbReference type="ARBA" id="ARBA00009928"/>
    </source>
</evidence>
<keyword evidence="6" id="KW-1185">Reference proteome</keyword>
<accession>A0A9D4AG82</accession>
<organism evidence="5 6">
    <name type="scientific">Gossypium stocksii</name>
    <dbReference type="NCBI Taxonomy" id="47602"/>
    <lineage>
        <taxon>Eukaryota</taxon>
        <taxon>Viridiplantae</taxon>
        <taxon>Streptophyta</taxon>
        <taxon>Embryophyta</taxon>
        <taxon>Tracheophyta</taxon>
        <taxon>Spermatophyta</taxon>
        <taxon>Magnoliopsida</taxon>
        <taxon>eudicotyledons</taxon>
        <taxon>Gunneridae</taxon>
        <taxon>Pentapetalae</taxon>
        <taxon>rosids</taxon>
        <taxon>malvids</taxon>
        <taxon>Malvales</taxon>
        <taxon>Malvaceae</taxon>
        <taxon>Malvoideae</taxon>
        <taxon>Gossypium</taxon>
    </lineage>
</organism>
<dbReference type="PANTHER" id="PTHR36608">
    <property type="entry name" value="POLYPHENOL OXIDASE C, CHLOROPLASTIC-LIKE"/>
    <property type="match status" value="1"/>
</dbReference>
<dbReference type="InterPro" id="IPR022739">
    <property type="entry name" value="Polyphenol_oxidase_cen"/>
</dbReference>
<feature type="domain" description="Polyphenol oxidase central" evidence="3">
    <location>
        <begin position="14"/>
        <end position="65"/>
    </location>
</feature>
<evidence type="ECO:0008006" key="7">
    <source>
        <dbReference type="Google" id="ProtNLM"/>
    </source>
</evidence>
<keyword evidence="2" id="KW-1015">Disulfide bond</keyword>
<dbReference type="PANTHER" id="PTHR36608:SF1">
    <property type="entry name" value="POLYPHENOL OXIDASE C, CHLOROPLASTIC-LIKE"/>
    <property type="match status" value="1"/>
</dbReference>
<sequence>MWSVWKILEGKRTDFTDSNWLYLAFLFCNENANLVCVKVRDCLDTKKLRYEYQNVEIPWLKTKPTPKRVISKVKRALGVANVAKTKKKGYDIVSLEVARPKKSKSRKEKEEEEEVLVIENIKFNQHQVVKFDVYINDEDDTMIGPDNTEFAGSFVNVPYKHKHGKKMATFLKLGLTKLLEELDAEDDDGVVVTLVPKFGKSLAKIGGIKIEFARD</sequence>
<dbReference type="GO" id="GO:0004097">
    <property type="term" value="F:catechol oxidase activity"/>
    <property type="evidence" value="ECO:0007669"/>
    <property type="project" value="InterPro"/>
</dbReference>
<evidence type="ECO:0000259" key="4">
    <source>
        <dbReference type="Pfam" id="PF12143"/>
    </source>
</evidence>
<reference evidence="5 6" key="1">
    <citation type="journal article" date="2021" name="Plant Biotechnol. J.">
        <title>Multi-omics assisted identification of the key and species-specific regulatory components of drought-tolerant mechanisms in Gossypium stocksii.</title>
        <authorList>
            <person name="Yu D."/>
            <person name="Ke L."/>
            <person name="Zhang D."/>
            <person name="Wu Y."/>
            <person name="Sun Y."/>
            <person name="Mei J."/>
            <person name="Sun J."/>
            <person name="Sun Y."/>
        </authorList>
    </citation>
    <scope>NUCLEOTIDE SEQUENCE [LARGE SCALE GENOMIC DNA]</scope>
    <source>
        <strain evidence="6">cv. E1</strain>
        <tissue evidence="5">Leaf</tissue>
    </source>
</reference>
<name>A0A9D4AG82_9ROSI</name>
<dbReference type="OrthoDB" id="6132182at2759"/>
<evidence type="ECO:0000313" key="6">
    <source>
        <dbReference type="Proteomes" id="UP000828251"/>
    </source>
</evidence>
<dbReference type="SUPFAM" id="SSF48056">
    <property type="entry name" value="Di-copper centre-containing domain"/>
    <property type="match status" value="1"/>
</dbReference>
<evidence type="ECO:0000259" key="3">
    <source>
        <dbReference type="Pfam" id="PF12142"/>
    </source>
</evidence>
<gene>
    <name evidence="5" type="ORF">J1N35_008039</name>
</gene>
<comment type="similarity">
    <text evidence="1">Belongs to the tyrosinase family.</text>
</comment>
<comment type="caution">
    <text evidence="5">The sequence shown here is derived from an EMBL/GenBank/DDBJ whole genome shotgun (WGS) entry which is preliminary data.</text>
</comment>
<evidence type="ECO:0000313" key="5">
    <source>
        <dbReference type="EMBL" id="KAH1114661.1"/>
    </source>
</evidence>
<dbReference type="Gene3D" id="1.10.1280.10">
    <property type="entry name" value="Di-copper center containing domain from catechol oxidase"/>
    <property type="match status" value="1"/>
</dbReference>
<dbReference type="Pfam" id="PF12143">
    <property type="entry name" value="PPO1_KFDV"/>
    <property type="match status" value="1"/>
</dbReference>